<dbReference type="Pfam" id="PF02458">
    <property type="entry name" value="Transferase"/>
    <property type="match status" value="1"/>
</dbReference>
<comment type="caution">
    <text evidence="2">The sequence shown here is derived from an EMBL/GenBank/DDBJ whole genome shotgun (WGS) entry which is preliminary data.</text>
</comment>
<evidence type="ECO:0000313" key="2">
    <source>
        <dbReference type="EMBL" id="GMN43608.1"/>
    </source>
</evidence>
<keyword evidence="3" id="KW-1185">Reference proteome</keyword>
<dbReference type="AlphaFoldDB" id="A0AA87ZWK7"/>
<comment type="similarity">
    <text evidence="1">Belongs to the plant acyltransferase family.</text>
</comment>
<dbReference type="PANTHER" id="PTHR31147:SF33">
    <property type="entry name" value="N-HYDROXYCINNAMOYL_BENZOYLTRANSFERASE, PUTATIVE-RELATED"/>
    <property type="match status" value="1"/>
</dbReference>
<protein>
    <submittedName>
        <fullName evidence="2">Uncharacterized protein</fullName>
    </submittedName>
</protein>
<evidence type="ECO:0000256" key="1">
    <source>
        <dbReference type="ARBA" id="ARBA00009861"/>
    </source>
</evidence>
<dbReference type="Gene3D" id="3.30.559.10">
    <property type="entry name" value="Chloramphenicol acetyltransferase-like domain"/>
    <property type="match status" value="2"/>
</dbReference>
<dbReference type="GO" id="GO:0009836">
    <property type="term" value="P:fruit ripening, climacteric"/>
    <property type="evidence" value="ECO:0007669"/>
    <property type="project" value="UniProtKB-ARBA"/>
</dbReference>
<dbReference type="EMBL" id="BTGU01000016">
    <property type="protein sequence ID" value="GMN43608.1"/>
    <property type="molecule type" value="Genomic_DNA"/>
</dbReference>
<accession>A0AA87ZWK7</accession>
<reference evidence="2" key="1">
    <citation type="submission" date="2023-07" db="EMBL/GenBank/DDBJ databases">
        <title>draft genome sequence of fig (Ficus carica).</title>
        <authorList>
            <person name="Takahashi T."/>
            <person name="Nishimura K."/>
        </authorList>
    </citation>
    <scope>NUCLEOTIDE SEQUENCE</scope>
</reference>
<organism evidence="2 3">
    <name type="scientific">Ficus carica</name>
    <name type="common">Common fig</name>
    <dbReference type="NCBI Taxonomy" id="3494"/>
    <lineage>
        <taxon>Eukaryota</taxon>
        <taxon>Viridiplantae</taxon>
        <taxon>Streptophyta</taxon>
        <taxon>Embryophyta</taxon>
        <taxon>Tracheophyta</taxon>
        <taxon>Spermatophyta</taxon>
        <taxon>Magnoliopsida</taxon>
        <taxon>eudicotyledons</taxon>
        <taxon>Gunneridae</taxon>
        <taxon>Pentapetalae</taxon>
        <taxon>rosids</taxon>
        <taxon>fabids</taxon>
        <taxon>Rosales</taxon>
        <taxon>Moraceae</taxon>
        <taxon>Ficeae</taxon>
        <taxon>Ficus</taxon>
    </lineage>
</organism>
<evidence type="ECO:0000313" key="3">
    <source>
        <dbReference type="Proteomes" id="UP001187192"/>
    </source>
</evidence>
<gene>
    <name evidence="2" type="ORF">TIFTF001_012804</name>
</gene>
<dbReference type="InterPro" id="IPR050898">
    <property type="entry name" value="Plant_acyltransferase"/>
</dbReference>
<dbReference type="PANTHER" id="PTHR31147">
    <property type="entry name" value="ACYL TRANSFERASE 4"/>
    <property type="match status" value="1"/>
</dbReference>
<dbReference type="Proteomes" id="UP001187192">
    <property type="component" value="Unassembled WGS sequence"/>
</dbReference>
<proteinExistence type="inferred from homology"/>
<sequence length="447" mass="49620">MEVQITETALVAPATSPFDDDHVLPLSHIDNDTNLRVSFRYLRAYVGTAADPTADPFQVISSALSTVLVRYYHLAGSLRNRADGRLELACSKEGQVIPFVRATVDCTLEAVGYLDAPEEHFVEQLVPNPGPDEFMAHPFMLQLTTFKCGGFVLGTAVHHSLCDGMGATQFFNVMAEMARGVENGAVQAVWDRQKLLGPRDPPRVEAPIEEFLGLDSGFSPYEQPIGPVVRKFFHVKDECLDRFKKELLDRSGLNFTTFEALGAFIWRAKVRAAKIPEDETVKYAYSLNIRKLVKPPLPFGYWGNGCVPMFAKVSTKDIVEKPIWETAELIKKSKRNATDEYVRSFIDYQGLYWGKGITAGKEVSGFTDWRHLGHSTVDFGWGGPVTVLPLCRKLLGGLEPTYFLPYSSASVGEKDGFKISVCLRESAMPAFQAEMKKFCSGDFGLSS</sequence>
<dbReference type="InterPro" id="IPR023213">
    <property type="entry name" value="CAT-like_dom_sf"/>
</dbReference>
<name>A0AA87ZWK7_FICCA</name>